<dbReference type="Proteomes" id="UP001233999">
    <property type="component" value="Unassembled WGS sequence"/>
</dbReference>
<proteinExistence type="predicted"/>
<gene>
    <name evidence="2" type="ORF">L9F63_024064</name>
</gene>
<comment type="caution">
    <text evidence="2">The sequence shown here is derived from an EMBL/GenBank/DDBJ whole genome shotgun (WGS) entry which is preliminary data.</text>
</comment>
<evidence type="ECO:0000256" key="1">
    <source>
        <dbReference type="SAM" id="Phobius"/>
    </source>
</evidence>
<feature type="transmembrane region" description="Helical" evidence="1">
    <location>
        <begin position="22"/>
        <end position="42"/>
    </location>
</feature>
<dbReference type="EMBL" id="JASPKZ010008170">
    <property type="protein sequence ID" value="KAJ9580758.1"/>
    <property type="molecule type" value="Genomic_DNA"/>
</dbReference>
<reference evidence="2" key="2">
    <citation type="submission" date="2023-05" db="EMBL/GenBank/DDBJ databases">
        <authorList>
            <person name="Fouks B."/>
        </authorList>
    </citation>
    <scope>NUCLEOTIDE SEQUENCE</scope>
    <source>
        <strain evidence="2">Stay&amp;Tobe</strain>
        <tissue evidence="2">Testes</tissue>
    </source>
</reference>
<name>A0AAD7ZHQ7_DIPPU</name>
<evidence type="ECO:0000313" key="2">
    <source>
        <dbReference type="EMBL" id="KAJ9580758.1"/>
    </source>
</evidence>
<dbReference type="AlphaFoldDB" id="A0AAD7ZHQ7"/>
<keyword evidence="3" id="KW-1185">Reference proteome</keyword>
<accession>A0AAD7ZHQ7</accession>
<keyword evidence="1" id="KW-0812">Transmembrane</keyword>
<sequence length="144" mass="16269">ITESSESCCCLQENYWTALPNFLIIILWSSLIEYAAMLCHNFDKIKGSVLSLDPADTSIISNAQEYLLPEKIHNFQTELFCAHGLKGKKWDIFTSVREQLDGFAKAKLESCLQKNPDVEEFAKSVELSFQVNTKFAPLVSVDVE</sequence>
<protein>
    <submittedName>
        <fullName evidence="2">Uncharacterized protein</fullName>
    </submittedName>
</protein>
<evidence type="ECO:0000313" key="3">
    <source>
        <dbReference type="Proteomes" id="UP001233999"/>
    </source>
</evidence>
<feature type="non-terminal residue" evidence="2">
    <location>
        <position position="1"/>
    </location>
</feature>
<organism evidence="2 3">
    <name type="scientific">Diploptera punctata</name>
    <name type="common">Pacific beetle cockroach</name>
    <dbReference type="NCBI Taxonomy" id="6984"/>
    <lineage>
        <taxon>Eukaryota</taxon>
        <taxon>Metazoa</taxon>
        <taxon>Ecdysozoa</taxon>
        <taxon>Arthropoda</taxon>
        <taxon>Hexapoda</taxon>
        <taxon>Insecta</taxon>
        <taxon>Pterygota</taxon>
        <taxon>Neoptera</taxon>
        <taxon>Polyneoptera</taxon>
        <taxon>Dictyoptera</taxon>
        <taxon>Blattodea</taxon>
        <taxon>Blaberoidea</taxon>
        <taxon>Blaberidae</taxon>
        <taxon>Diplopterinae</taxon>
        <taxon>Diploptera</taxon>
    </lineage>
</organism>
<reference evidence="2" key="1">
    <citation type="journal article" date="2023" name="IScience">
        <title>Live-bearing cockroach genome reveals convergent evolutionary mechanisms linked to viviparity in insects and beyond.</title>
        <authorList>
            <person name="Fouks B."/>
            <person name="Harrison M.C."/>
            <person name="Mikhailova A.A."/>
            <person name="Marchal E."/>
            <person name="English S."/>
            <person name="Carruthers M."/>
            <person name="Jennings E.C."/>
            <person name="Chiamaka E.L."/>
            <person name="Frigard R.A."/>
            <person name="Pippel M."/>
            <person name="Attardo G.M."/>
            <person name="Benoit J.B."/>
            <person name="Bornberg-Bauer E."/>
            <person name="Tobe S.S."/>
        </authorList>
    </citation>
    <scope>NUCLEOTIDE SEQUENCE</scope>
    <source>
        <strain evidence="2">Stay&amp;Tobe</strain>
    </source>
</reference>
<keyword evidence="1" id="KW-0472">Membrane</keyword>
<keyword evidence="1" id="KW-1133">Transmembrane helix</keyword>